<evidence type="ECO:0000313" key="5">
    <source>
        <dbReference type="EMBL" id="TZE81509.1"/>
    </source>
</evidence>
<dbReference type="EMBL" id="VTPS01000013">
    <property type="protein sequence ID" value="TZE81509.1"/>
    <property type="molecule type" value="Genomic_DNA"/>
</dbReference>
<evidence type="ECO:0000256" key="1">
    <source>
        <dbReference type="ARBA" id="ARBA00009282"/>
    </source>
</evidence>
<gene>
    <name evidence="5" type="ORF">FWJ32_09210</name>
</gene>
<evidence type="ECO:0000256" key="3">
    <source>
        <dbReference type="ARBA" id="ARBA00058526"/>
    </source>
</evidence>
<dbReference type="PANTHER" id="PTHR42905:SF5">
    <property type="entry name" value="CARBOXYVINYL-CARBOXYPHOSPHONATE PHOSPHORYLMUTASE, CHLOROPLASTIC"/>
    <property type="match status" value="1"/>
</dbReference>
<dbReference type="SUPFAM" id="SSF51621">
    <property type="entry name" value="Phosphoenolpyruvate/pyruvate domain"/>
    <property type="match status" value="1"/>
</dbReference>
<dbReference type="RefSeq" id="WP_149545662.1">
    <property type="nucleotide sequence ID" value="NZ_VTPS01000013.1"/>
</dbReference>
<dbReference type="Pfam" id="PF13714">
    <property type="entry name" value="PEP_mutase"/>
    <property type="match status" value="1"/>
</dbReference>
<name>A0A5D8QBI1_9THEO</name>
<accession>A0A5D8QBI1</accession>
<evidence type="ECO:0000313" key="6">
    <source>
        <dbReference type="Proteomes" id="UP000322976"/>
    </source>
</evidence>
<dbReference type="PROSITE" id="PS00161">
    <property type="entry name" value="ISOCITRATE_LYASE"/>
    <property type="match status" value="1"/>
</dbReference>
<dbReference type="AlphaFoldDB" id="A0A5D8QBI1"/>
<organism evidence="5 6">
    <name type="scientific">Calorimonas adulescens</name>
    <dbReference type="NCBI Taxonomy" id="2606906"/>
    <lineage>
        <taxon>Bacteria</taxon>
        <taxon>Bacillati</taxon>
        <taxon>Bacillota</taxon>
        <taxon>Clostridia</taxon>
        <taxon>Thermoanaerobacterales</taxon>
        <taxon>Thermoanaerobacteraceae</taxon>
        <taxon>Calorimonas</taxon>
    </lineage>
</organism>
<keyword evidence="6" id="KW-1185">Reference proteome</keyword>
<proteinExistence type="inferred from homology"/>
<dbReference type="FunFam" id="3.20.20.60:FF:000009">
    <property type="entry name" value="2-methylisocitrate lyase"/>
    <property type="match status" value="1"/>
</dbReference>
<dbReference type="Proteomes" id="UP000322976">
    <property type="component" value="Unassembled WGS sequence"/>
</dbReference>
<dbReference type="InterPro" id="IPR015813">
    <property type="entry name" value="Pyrv/PenolPyrv_kinase-like_dom"/>
</dbReference>
<comment type="similarity">
    <text evidence="1">Belongs to the isocitrate lyase/PEP mutase superfamily. Methylisocitrate lyase family.</text>
</comment>
<dbReference type="GO" id="GO:0046421">
    <property type="term" value="F:methylisocitrate lyase activity"/>
    <property type="evidence" value="ECO:0007669"/>
    <property type="project" value="UniProtKB-ARBA"/>
</dbReference>
<protein>
    <recommendedName>
        <fullName evidence="4">2-methylisocitrate lyase</fullName>
    </recommendedName>
</protein>
<dbReference type="InterPro" id="IPR040442">
    <property type="entry name" value="Pyrv_kinase-like_dom_sf"/>
</dbReference>
<dbReference type="InterPro" id="IPR039556">
    <property type="entry name" value="ICL/PEPM"/>
</dbReference>
<evidence type="ECO:0000256" key="4">
    <source>
        <dbReference type="ARBA" id="ARBA00073849"/>
    </source>
</evidence>
<comment type="caution">
    <text evidence="5">The sequence shown here is derived from an EMBL/GenBank/DDBJ whole genome shotgun (WGS) entry which is preliminary data.</text>
</comment>
<dbReference type="CDD" id="cd00377">
    <property type="entry name" value="ICL_PEPM"/>
    <property type="match status" value="1"/>
</dbReference>
<evidence type="ECO:0000256" key="2">
    <source>
        <dbReference type="ARBA" id="ARBA00051150"/>
    </source>
</evidence>
<reference evidence="5 6" key="1">
    <citation type="submission" date="2019-08" db="EMBL/GenBank/DDBJ databases">
        <title>Calorimonas adulescens gen. nov., sp. nov., an anaerobic thermophilic bacterium from Sakhalin hot spring.</title>
        <authorList>
            <person name="Khomyakova M.A."/>
            <person name="Merkel A.Y."/>
            <person name="Novikov A."/>
            <person name="Bonch-Osmolovskaya E.A."/>
            <person name="Slobodkin A.I."/>
        </authorList>
    </citation>
    <scope>NUCLEOTIDE SEQUENCE [LARGE SCALE GENOMIC DNA]</scope>
    <source>
        <strain evidence="5 6">A05MB</strain>
    </source>
</reference>
<sequence>MTKIERIRKRFVELLNGPGIIVMPGAPDALAAKIIEKTGFKAIFTTGYGTSATRLAKPDRGLVDFYEMVERAKEIVDSVDIPVFADADTGYGNPLNTMRTVRSFEDAGVAGIFLEDQVWPKRCGHMEGKQVIPTDEMVQKIRAAVDARRDKNFMIMSRTDARAVYDLDEAIERSHKYKEAGADLIFIEAPQSVEELKRIGEEFKGVPLMANIIEHGKTPLLTAQELQNLGFKLVVFPLTNLYAATYGMMGAMQELYEKGTTAGYIDRLVSFDKFNEFIGLEETNAIEARYK</sequence>
<dbReference type="InterPro" id="IPR018523">
    <property type="entry name" value="Isocitrate_lyase_ph_CS"/>
</dbReference>
<dbReference type="PANTHER" id="PTHR42905">
    <property type="entry name" value="PHOSPHOENOLPYRUVATE CARBOXYLASE"/>
    <property type="match status" value="1"/>
</dbReference>
<dbReference type="Gene3D" id="3.20.20.60">
    <property type="entry name" value="Phosphoenolpyruvate-binding domains"/>
    <property type="match status" value="1"/>
</dbReference>
<comment type="function">
    <text evidence="3">Involved in the methylcitric acid cycle. Catalyzes the cleavage of 2-methylisocitrate to yield pyruvate and succinate.</text>
</comment>
<comment type="catalytic activity">
    <reaction evidence="2">
        <text>3-hydroxybutane-1,2,3-tricarboxylate = pyruvate + succinate</text>
        <dbReference type="Rhea" id="RHEA:57504"/>
        <dbReference type="ChEBI" id="CHEBI:15361"/>
        <dbReference type="ChEBI" id="CHEBI:30031"/>
        <dbReference type="ChEBI" id="CHEBI:141790"/>
    </reaction>
</comment>